<dbReference type="PRINTS" id="PR01217">
    <property type="entry name" value="PRICHEXTENSN"/>
</dbReference>
<feature type="compositionally biased region" description="Pro residues" evidence="2">
    <location>
        <begin position="108"/>
        <end position="117"/>
    </location>
</feature>
<organism evidence="4 5">
    <name type="scientific">Actinacidiphila yanglinensis</name>
    <dbReference type="NCBI Taxonomy" id="310779"/>
    <lineage>
        <taxon>Bacteria</taxon>
        <taxon>Bacillati</taxon>
        <taxon>Actinomycetota</taxon>
        <taxon>Actinomycetes</taxon>
        <taxon>Kitasatosporales</taxon>
        <taxon>Streptomycetaceae</taxon>
        <taxon>Actinacidiphila</taxon>
    </lineage>
</organism>
<feature type="compositionally biased region" description="Pro residues" evidence="2">
    <location>
        <begin position="1"/>
        <end position="14"/>
    </location>
</feature>
<accession>A0A1H5ZH20</accession>
<dbReference type="Proteomes" id="UP000236754">
    <property type="component" value="Unassembled WGS sequence"/>
</dbReference>
<dbReference type="Gene3D" id="2.130.10.10">
    <property type="entry name" value="YVTN repeat-like/Quinoprotein amine dehydrogenase"/>
    <property type="match status" value="1"/>
</dbReference>
<feature type="compositionally biased region" description="Low complexity" evidence="2">
    <location>
        <begin position="93"/>
        <end position="107"/>
    </location>
</feature>
<dbReference type="OrthoDB" id="3679173at2"/>
<gene>
    <name evidence="4" type="ORF">SAMN05216223_104489</name>
</gene>
<feature type="compositionally biased region" description="Pro residues" evidence="2">
    <location>
        <begin position="83"/>
        <end position="92"/>
    </location>
</feature>
<evidence type="ECO:0000313" key="4">
    <source>
        <dbReference type="EMBL" id="SEG35334.1"/>
    </source>
</evidence>
<dbReference type="InterPro" id="IPR015943">
    <property type="entry name" value="WD40/YVTN_repeat-like_dom_sf"/>
</dbReference>
<dbReference type="EMBL" id="FNVU01000004">
    <property type="protein sequence ID" value="SEG35334.1"/>
    <property type="molecule type" value="Genomic_DNA"/>
</dbReference>
<feature type="compositionally biased region" description="Pro residues" evidence="2">
    <location>
        <begin position="54"/>
        <end position="76"/>
    </location>
</feature>
<protein>
    <submittedName>
        <fullName evidence="4">PQQ-like domain-containing protein</fullName>
    </submittedName>
</protein>
<feature type="compositionally biased region" description="Low complexity" evidence="2">
    <location>
        <begin position="41"/>
        <end position="53"/>
    </location>
</feature>
<dbReference type="SUPFAM" id="SSF50998">
    <property type="entry name" value="Quinoprotein alcohol dehydrogenase-like"/>
    <property type="match status" value="1"/>
</dbReference>
<keyword evidence="5" id="KW-1185">Reference proteome</keyword>
<feature type="region of interest" description="Disordered" evidence="2">
    <location>
        <begin position="177"/>
        <end position="206"/>
    </location>
</feature>
<dbReference type="PANTHER" id="PTHR13037:SF24">
    <property type="entry name" value="POLYCOMB PROTEIN PCL-RELATED"/>
    <property type="match status" value="1"/>
</dbReference>
<keyword evidence="1" id="KW-0945">Host-virus interaction</keyword>
<dbReference type="InterPro" id="IPR011047">
    <property type="entry name" value="Quinoprotein_ADH-like_sf"/>
</dbReference>
<dbReference type="AlphaFoldDB" id="A0A1H5ZH20"/>
<feature type="transmembrane region" description="Helical" evidence="3">
    <location>
        <begin position="155"/>
        <end position="176"/>
    </location>
</feature>
<keyword evidence="3" id="KW-0812">Transmembrane</keyword>
<reference evidence="4 5" key="1">
    <citation type="submission" date="2016-10" db="EMBL/GenBank/DDBJ databases">
        <authorList>
            <person name="de Groot N.N."/>
        </authorList>
    </citation>
    <scope>NUCLEOTIDE SEQUENCE [LARGE SCALE GENOMIC DNA]</scope>
    <source>
        <strain evidence="4 5">CGMCC 4.2023</strain>
    </source>
</reference>
<sequence length="591" mass="61979">MSQPPPPPGNPPPYGNSGGAVPPPPSQPDNPYASPPPPGQNPYAAPTQPAFPQQQPPPPPQQAQPPQQPPQPPPAPGYGYPGPQQPPQPPQPQQGYGQPGYGQQPYGQTPPPQPGPYGYPQQAPTQQYAQQPPYGGQPPYGQPVAPGGAGSRNKVLVIVAAVVAAVLVVGGGVYFATKGGSGGDDPKPQANSGGTSGGTTSATHKSELDFKWDQDADTVAKKDNLKNALGLWFTSKYVVKNQIDQVVGYDATTGAKAWAIPAPSGSECTAARDSYHDMTAIQYGAKCDKVMAIDLAAGKTLWTASLPGGDIAPDYDFTEMAVSGDAVGITWGEGSVGYRLSDQKQLWQSGDGDCKDSGYAGGAQFVAVVDCGYDTSYKVQLVDPANSGAPKWSWTAPDGLQVSAVVSTDPVVVLLGTEDTTYTDVATLVNGKLQSRVSLGTKKYRIDDDGTEVQAVHNVLVDKDTVYLTLDSQSDSSGKVLSGIAAFNLSDGKQKWVAKTTGNYEISGIGFQGGKVLGYEEPEYDQPGRLVTLDPASGTMSTYATLGSDAYKKLDSISTGDYVVWHANTLYFTSKTVYSEESGQKYVVVYG</sequence>
<keyword evidence="3" id="KW-0472">Membrane</keyword>
<feature type="compositionally biased region" description="Pro residues" evidence="2">
    <location>
        <begin position="21"/>
        <end position="40"/>
    </location>
</feature>
<keyword evidence="3" id="KW-1133">Transmembrane helix</keyword>
<dbReference type="RefSeq" id="WP_103885737.1">
    <property type="nucleotide sequence ID" value="NZ_FNVU01000004.1"/>
</dbReference>
<evidence type="ECO:0000256" key="3">
    <source>
        <dbReference type="SAM" id="Phobius"/>
    </source>
</evidence>
<dbReference type="PANTHER" id="PTHR13037">
    <property type="entry name" value="FORMIN"/>
    <property type="match status" value="1"/>
</dbReference>
<evidence type="ECO:0000313" key="5">
    <source>
        <dbReference type="Proteomes" id="UP000236754"/>
    </source>
</evidence>
<name>A0A1H5ZH20_9ACTN</name>
<evidence type="ECO:0000256" key="1">
    <source>
        <dbReference type="ARBA" id="ARBA00022581"/>
    </source>
</evidence>
<feature type="region of interest" description="Disordered" evidence="2">
    <location>
        <begin position="1"/>
        <end position="149"/>
    </location>
</feature>
<evidence type="ECO:0000256" key="2">
    <source>
        <dbReference type="SAM" id="MobiDB-lite"/>
    </source>
</evidence>
<proteinExistence type="predicted"/>
<feature type="compositionally biased region" description="Low complexity" evidence="2">
    <location>
        <begin position="118"/>
        <end position="146"/>
    </location>
</feature>